<evidence type="ECO:0000256" key="2">
    <source>
        <dbReference type="ARBA" id="ARBA00022723"/>
    </source>
</evidence>
<feature type="binding site" evidence="3">
    <location>
        <position position="138"/>
    </location>
    <ligand>
        <name>a divalent metal cation</name>
        <dbReference type="ChEBI" id="CHEBI:60240"/>
    </ligand>
</feature>
<dbReference type="InterPro" id="IPR007837">
    <property type="entry name" value="DinB"/>
</dbReference>
<dbReference type="Proteomes" id="UP000201613">
    <property type="component" value="Unassembled WGS sequence"/>
</dbReference>
<evidence type="ECO:0000313" key="5">
    <source>
        <dbReference type="Proteomes" id="UP000201613"/>
    </source>
</evidence>
<dbReference type="SUPFAM" id="SSF109854">
    <property type="entry name" value="DinB/YfiT-like putative metalloenzymes"/>
    <property type="match status" value="1"/>
</dbReference>
<reference evidence="4 5" key="1">
    <citation type="submission" date="2017-05" db="EMBL/GenBank/DDBJ databases">
        <authorList>
            <person name="Song R."/>
            <person name="Chenine A.L."/>
            <person name="Ruprecht R.M."/>
        </authorList>
    </citation>
    <scope>NUCLEOTIDE SEQUENCE [LARGE SCALE GENOMIC DNA]</scope>
    <source>
        <strain evidence="4 5">CECT 8899</strain>
    </source>
</reference>
<dbReference type="EMBL" id="FXZK01000011">
    <property type="protein sequence ID" value="SMY09597.1"/>
    <property type="molecule type" value="Genomic_DNA"/>
</dbReference>
<dbReference type="Gene3D" id="1.20.120.450">
    <property type="entry name" value="dinb family like domain"/>
    <property type="match status" value="1"/>
</dbReference>
<dbReference type="InterPro" id="IPR034660">
    <property type="entry name" value="DinB/YfiT-like"/>
</dbReference>
<sequence>MLITPDYCMLMARYNAWQNSGLRKIVEKMSAAELDKDRGAHFGSIRATLNHLLWADQLWLGRFADRPGPKGWIEDSVDLTPTISVWGAERFRTDGQITLWSEGLRAIDLTGDLTWHSKAAGREMSKPIQPLIMHFFNHQTHHRGQVHAMLTAAGQTPGVTDMFLMPET</sequence>
<dbReference type="GO" id="GO:0046872">
    <property type="term" value="F:metal ion binding"/>
    <property type="evidence" value="ECO:0007669"/>
    <property type="project" value="UniProtKB-KW"/>
</dbReference>
<protein>
    <submittedName>
        <fullName evidence="4">DinB family protein</fullName>
    </submittedName>
</protein>
<evidence type="ECO:0000313" key="4">
    <source>
        <dbReference type="EMBL" id="SMY09597.1"/>
    </source>
</evidence>
<name>A0A238LIP7_9RHOB</name>
<keyword evidence="5" id="KW-1185">Reference proteome</keyword>
<proteinExistence type="inferred from homology"/>
<comment type="similarity">
    <text evidence="1">Belongs to the DinB family.</text>
</comment>
<dbReference type="Pfam" id="PF05163">
    <property type="entry name" value="DinB"/>
    <property type="match status" value="1"/>
</dbReference>
<dbReference type="OrthoDB" id="9807509at2"/>
<dbReference type="PANTHER" id="PTHR37302">
    <property type="entry name" value="SLR1116 PROTEIN"/>
    <property type="match status" value="1"/>
</dbReference>
<gene>
    <name evidence="4" type="ORF">LOM8899_03766</name>
</gene>
<feature type="binding site" evidence="3">
    <location>
        <position position="142"/>
    </location>
    <ligand>
        <name>a divalent metal cation</name>
        <dbReference type="ChEBI" id="CHEBI:60240"/>
    </ligand>
</feature>
<evidence type="ECO:0000256" key="1">
    <source>
        <dbReference type="ARBA" id="ARBA00008635"/>
    </source>
</evidence>
<keyword evidence="2 3" id="KW-0479">Metal-binding</keyword>
<accession>A0A238LIP7</accession>
<evidence type="ECO:0000256" key="3">
    <source>
        <dbReference type="PIRSR" id="PIRSR607837-1"/>
    </source>
</evidence>
<organism evidence="4 5">
    <name type="scientific">Flavimaricola marinus</name>
    <dbReference type="NCBI Taxonomy" id="1819565"/>
    <lineage>
        <taxon>Bacteria</taxon>
        <taxon>Pseudomonadati</taxon>
        <taxon>Pseudomonadota</taxon>
        <taxon>Alphaproteobacteria</taxon>
        <taxon>Rhodobacterales</taxon>
        <taxon>Paracoccaceae</taxon>
        <taxon>Flavimaricola</taxon>
    </lineage>
</organism>
<feature type="binding site" evidence="3">
    <location>
        <position position="51"/>
    </location>
    <ligand>
        <name>a divalent metal cation</name>
        <dbReference type="ChEBI" id="CHEBI:60240"/>
    </ligand>
</feature>
<dbReference type="PANTHER" id="PTHR37302:SF1">
    <property type="entry name" value="PROTEIN DINB"/>
    <property type="match status" value="1"/>
</dbReference>
<dbReference type="RefSeq" id="WP_093993784.1">
    <property type="nucleotide sequence ID" value="NZ_FXZK01000011.1"/>
</dbReference>
<dbReference type="AlphaFoldDB" id="A0A238LIP7"/>